<reference evidence="4 5" key="1">
    <citation type="submission" date="2020-04" db="EMBL/GenBank/DDBJ databases">
        <title>MicrobeNet Type strains.</title>
        <authorList>
            <person name="Nicholson A.C."/>
        </authorList>
    </citation>
    <scope>NUCLEOTIDE SEQUENCE [LARGE SCALE GENOMIC DNA]</scope>
    <source>
        <strain evidence="4 5">ATCC 700355</strain>
    </source>
</reference>
<dbReference type="Gene3D" id="3.40.50.1110">
    <property type="entry name" value="SGNH hydrolase"/>
    <property type="match status" value="1"/>
</dbReference>
<dbReference type="EMBL" id="JAAXPF010000007">
    <property type="protein sequence ID" value="NKY69162.1"/>
    <property type="molecule type" value="Genomic_DNA"/>
</dbReference>
<protein>
    <recommendedName>
        <fullName evidence="2">SGNH hydrolase-type esterase domain-containing protein</fullName>
    </recommendedName>
</protein>
<dbReference type="InterPro" id="IPR013830">
    <property type="entry name" value="SGNH_hydro"/>
</dbReference>
<comment type="caution">
    <text evidence="4">The sequence shown here is derived from an EMBL/GenBank/DDBJ whole genome shotgun (WGS) entry which is preliminary data.</text>
</comment>
<evidence type="ECO:0000313" key="4">
    <source>
        <dbReference type="EMBL" id="NKY69162.1"/>
    </source>
</evidence>
<keyword evidence="6" id="KW-1185">Reference proteome</keyword>
<evidence type="ECO:0000256" key="1">
    <source>
        <dbReference type="SAM" id="SignalP"/>
    </source>
</evidence>
<dbReference type="EMBL" id="JBEPNZ010000001">
    <property type="protein sequence ID" value="MET3944433.1"/>
    <property type="molecule type" value="Genomic_DNA"/>
</dbReference>
<feature type="domain" description="SGNH hydrolase-type esterase" evidence="2">
    <location>
        <begin position="36"/>
        <end position="252"/>
    </location>
</feature>
<proteinExistence type="predicted"/>
<dbReference type="RefSeq" id="WP_168685227.1">
    <property type="nucleotide sequence ID" value="NZ_JAAXPF010000007.1"/>
</dbReference>
<gene>
    <name evidence="4" type="ORF">HF989_07215</name>
    <name evidence="3" type="ORF">JOF50_001232</name>
</gene>
<dbReference type="SUPFAM" id="SSF52266">
    <property type="entry name" value="SGNH hydrolase"/>
    <property type="match status" value="1"/>
</dbReference>
<dbReference type="Pfam" id="PF13472">
    <property type="entry name" value="Lipase_GDSL_2"/>
    <property type="match status" value="1"/>
</dbReference>
<reference evidence="3 6" key="2">
    <citation type="submission" date="2024-06" db="EMBL/GenBank/DDBJ databases">
        <title>Sequencing the genomes of 1000 actinobacteria strains.</title>
        <authorList>
            <person name="Klenk H.-P."/>
        </authorList>
    </citation>
    <scope>NUCLEOTIDE SEQUENCE [LARGE SCALE GENOMIC DNA]</scope>
    <source>
        <strain evidence="3 6">DSM 44265</strain>
    </source>
</reference>
<evidence type="ECO:0000259" key="2">
    <source>
        <dbReference type="Pfam" id="PF13472"/>
    </source>
</evidence>
<sequence>MAKYKRLAAVVAAAAALFTANTAAHAAVPGNTVLTGDSIVANPTVIDYARNKANLMANTGVGCVTDGSIAHEITRASGAHVDQYQCAGASFATGGYHIDNSLRTAARRGDLNPQTKNVVIVAGANDTYPYQSDIQGSERALRNGLSSAINVARYYAPGAKITVVGYPRVTVNNNTCLTSSIIPLPISQVPATENRLQNTLREVAQANGATFLDAWPISTGHSTCSPDRWWVNLVDPVPPAPGNLPLHLNANGTHAYGQLIGRNIAR</sequence>
<evidence type="ECO:0000313" key="3">
    <source>
        <dbReference type="EMBL" id="MET3944433.1"/>
    </source>
</evidence>
<dbReference type="InterPro" id="IPR036514">
    <property type="entry name" value="SGNH_hydro_sf"/>
</dbReference>
<name>A0A7X6LRX7_9CORY</name>
<dbReference type="Proteomes" id="UP001549139">
    <property type="component" value="Unassembled WGS sequence"/>
</dbReference>
<organism evidence="4 5">
    <name type="scientific">Corynebacterium mucifaciens</name>
    <dbReference type="NCBI Taxonomy" id="57171"/>
    <lineage>
        <taxon>Bacteria</taxon>
        <taxon>Bacillati</taxon>
        <taxon>Actinomycetota</taxon>
        <taxon>Actinomycetes</taxon>
        <taxon>Mycobacteriales</taxon>
        <taxon>Corynebacteriaceae</taxon>
        <taxon>Corynebacterium</taxon>
    </lineage>
</organism>
<dbReference type="AlphaFoldDB" id="A0A7X6LRX7"/>
<evidence type="ECO:0000313" key="6">
    <source>
        <dbReference type="Proteomes" id="UP001549139"/>
    </source>
</evidence>
<accession>A0A7X6LRX7</accession>
<feature type="signal peptide" evidence="1">
    <location>
        <begin position="1"/>
        <end position="26"/>
    </location>
</feature>
<keyword evidence="1" id="KW-0732">Signal</keyword>
<dbReference type="Proteomes" id="UP000554284">
    <property type="component" value="Unassembled WGS sequence"/>
</dbReference>
<feature type="chain" id="PRO_5031413702" description="SGNH hydrolase-type esterase domain-containing protein" evidence="1">
    <location>
        <begin position="27"/>
        <end position="266"/>
    </location>
</feature>
<evidence type="ECO:0000313" key="5">
    <source>
        <dbReference type="Proteomes" id="UP000554284"/>
    </source>
</evidence>